<dbReference type="AlphaFoldDB" id="A0A8H5DXM8"/>
<organism evidence="2 3">
    <name type="scientific">Fusarium anthophilum</name>
    <dbReference type="NCBI Taxonomy" id="48485"/>
    <lineage>
        <taxon>Eukaryota</taxon>
        <taxon>Fungi</taxon>
        <taxon>Dikarya</taxon>
        <taxon>Ascomycota</taxon>
        <taxon>Pezizomycotina</taxon>
        <taxon>Sordariomycetes</taxon>
        <taxon>Hypocreomycetidae</taxon>
        <taxon>Hypocreales</taxon>
        <taxon>Nectriaceae</taxon>
        <taxon>Fusarium</taxon>
        <taxon>Fusarium fujikuroi species complex</taxon>
    </lineage>
</organism>
<reference evidence="2 3" key="1">
    <citation type="journal article" date="2020" name="BMC Genomics">
        <title>Correction to: Identification and distribution of gene clusters required for synthesis of sphingolipid metabolism inhibitors in diverse species of the filamentous fungus Fusarium.</title>
        <authorList>
            <person name="Kim H.S."/>
            <person name="Lohmar J.M."/>
            <person name="Busman M."/>
            <person name="Brown D.W."/>
            <person name="Naumann T.A."/>
            <person name="Divon H.H."/>
            <person name="Lysoe E."/>
            <person name="Uhlig S."/>
            <person name="Proctor R.H."/>
        </authorList>
    </citation>
    <scope>NUCLEOTIDE SEQUENCE [LARGE SCALE GENOMIC DNA]</scope>
    <source>
        <strain evidence="2 3">NRRL 25214</strain>
    </source>
</reference>
<name>A0A8H5DXM8_9HYPO</name>
<dbReference type="EMBL" id="JABEVY010000271">
    <property type="protein sequence ID" value="KAF5239377.1"/>
    <property type="molecule type" value="Genomic_DNA"/>
</dbReference>
<dbReference type="PANTHER" id="PTHR38791:SF12">
    <property type="entry name" value="TRANSCRIPTION FACTOR DOMAIN-CONTAINING PROTEIN-RELATED"/>
    <property type="match status" value="1"/>
</dbReference>
<proteinExistence type="predicted"/>
<evidence type="ECO:0000313" key="2">
    <source>
        <dbReference type="EMBL" id="KAF5239377.1"/>
    </source>
</evidence>
<gene>
    <name evidence="2" type="ORF">FANTH_9969</name>
</gene>
<dbReference type="Proteomes" id="UP000573603">
    <property type="component" value="Unassembled WGS sequence"/>
</dbReference>
<comment type="caution">
    <text evidence="2">The sequence shown here is derived from an EMBL/GenBank/DDBJ whole genome shotgun (WGS) entry which is preliminary data.</text>
</comment>
<evidence type="ECO:0000313" key="3">
    <source>
        <dbReference type="Proteomes" id="UP000573603"/>
    </source>
</evidence>
<dbReference type="InterPro" id="IPR021858">
    <property type="entry name" value="Fun_TF"/>
</dbReference>
<keyword evidence="3" id="KW-1185">Reference proteome</keyword>
<dbReference type="InterPro" id="IPR053175">
    <property type="entry name" value="DHMBA_Reg_Transcription_Factor"/>
</dbReference>
<dbReference type="PANTHER" id="PTHR38791">
    <property type="entry name" value="ZN(II)2CYS6 TRANSCRIPTION FACTOR (EUROFUNG)-RELATED-RELATED"/>
    <property type="match status" value="1"/>
</dbReference>
<evidence type="ECO:0000256" key="1">
    <source>
        <dbReference type="ARBA" id="ARBA00023242"/>
    </source>
</evidence>
<sequence>MVNSGRRTKSCSMCRERRERRVKTRVEKVKTERMEQARREAATIPRGVHITAEVHCWNRFYQDYAVHSGITLFNVLPRFYTSSSSTCFQEALHAVALVSSARQLQQSGLMVLARRHYGEAITALNVALDDTVLTADDSVLVALLLLSLFELIKDGIAICEDLDATATSVKCSSNPDLPSHQQPTAFNNMFEVSTKMTEAIARSLYQTVRYHVVELVSSLVAVVEEGGGTRRELDYQFNPSMRYMVLEQVCEEICAVLDLESYSGLYLSYYSLRQRISGLGMATWAARSIDKST</sequence>
<dbReference type="Pfam" id="PF11951">
    <property type="entry name" value="Fungal_trans_2"/>
    <property type="match status" value="1"/>
</dbReference>
<protein>
    <submittedName>
        <fullName evidence="2">Uncharacterized protein</fullName>
    </submittedName>
</protein>
<accession>A0A8H5DXM8</accession>
<keyword evidence="1" id="KW-0539">Nucleus</keyword>